<reference evidence="2" key="1">
    <citation type="submission" date="2021-06" db="EMBL/GenBank/DDBJ databases">
        <title>50 bacteria genomes isolated from Dapeng, Shenzhen, China.</title>
        <authorList>
            <person name="Zheng W."/>
            <person name="Yu S."/>
            <person name="Huang Y."/>
        </authorList>
    </citation>
    <scope>NUCLEOTIDE SEQUENCE</scope>
    <source>
        <strain evidence="2">DP4N28-2</strain>
    </source>
</reference>
<evidence type="ECO:0000256" key="1">
    <source>
        <dbReference type="SAM" id="Phobius"/>
    </source>
</evidence>
<evidence type="ECO:0000313" key="2">
    <source>
        <dbReference type="EMBL" id="MBY6216934.1"/>
    </source>
</evidence>
<dbReference type="AlphaFoldDB" id="A0A9Q3RYQ9"/>
<dbReference type="Proteomes" id="UP000824927">
    <property type="component" value="Unassembled WGS sequence"/>
</dbReference>
<comment type="caution">
    <text evidence="2">The sequence shown here is derived from an EMBL/GenBank/DDBJ whole genome shotgun (WGS) entry which is preliminary data.</text>
</comment>
<dbReference type="RefSeq" id="WP_222404188.1">
    <property type="nucleotide sequence ID" value="NZ_JAHVKP010000001.1"/>
</dbReference>
<name>A0A9Q3RYQ9_9SPHN</name>
<keyword evidence="1" id="KW-0812">Transmembrane</keyword>
<evidence type="ECO:0000313" key="3">
    <source>
        <dbReference type="Proteomes" id="UP000824927"/>
    </source>
</evidence>
<accession>A0A9Q3RYQ9</accession>
<feature type="transmembrane region" description="Helical" evidence="1">
    <location>
        <begin position="15"/>
        <end position="36"/>
    </location>
</feature>
<keyword evidence="1" id="KW-1133">Transmembrane helix</keyword>
<sequence length="158" mass="17712">MIAAGLRLFPDLEDMPTFMAVIFVLFGLVLVYAGFYHARLRILRRRAYAGGRERRGTVRYLKPLGEDDALAYLVFANSHSEWLMSVDTSSIRKVEGDLSEGVAARAYLGDDDKIYGLDIGKVKALPISVGEPFEGKLKERIAWAERKKAEWAERAASD</sequence>
<keyword evidence="1" id="KW-0472">Membrane</keyword>
<protein>
    <submittedName>
        <fullName evidence="2">Uncharacterized protein</fullName>
    </submittedName>
</protein>
<proteinExistence type="predicted"/>
<gene>
    <name evidence="2" type="ORF">KUV31_01105</name>
</gene>
<organism evidence="2 3">
    <name type="scientific">Qipengyuania aquimaris</name>
    <dbReference type="NCBI Taxonomy" id="255984"/>
    <lineage>
        <taxon>Bacteria</taxon>
        <taxon>Pseudomonadati</taxon>
        <taxon>Pseudomonadota</taxon>
        <taxon>Alphaproteobacteria</taxon>
        <taxon>Sphingomonadales</taxon>
        <taxon>Erythrobacteraceae</taxon>
        <taxon>Qipengyuania</taxon>
    </lineage>
</organism>
<dbReference type="EMBL" id="JAHVKP010000001">
    <property type="protein sequence ID" value="MBY6216934.1"/>
    <property type="molecule type" value="Genomic_DNA"/>
</dbReference>